<keyword evidence="3" id="KW-1185">Reference proteome</keyword>
<evidence type="ECO:0000313" key="3">
    <source>
        <dbReference type="Proteomes" id="UP000799770"/>
    </source>
</evidence>
<evidence type="ECO:0000313" key="2">
    <source>
        <dbReference type="EMBL" id="KAF2110608.1"/>
    </source>
</evidence>
<reference evidence="2" key="1">
    <citation type="journal article" date="2020" name="Stud. Mycol.">
        <title>101 Dothideomycetes genomes: a test case for predicting lifestyles and emergence of pathogens.</title>
        <authorList>
            <person name="Haridas S."/>
            <person name="Albert R."/>
            <person name="Binder M."/>
            <person name="Bloem J."/>
            <person name="Labutti K."/>
            <person name="Salamov A."/>
            <person name="Andreopoulos B."/>
            <person name="Baker S."/>
            <person name="Barry K."/>
            <person name="Bills G."/>
            <person name="Bluhm B."/>
            <person name="Cannon C."/>
            <person name="Castanera R."/>
            <person name="Culley D."/>
            <person name="Daum C."/>
            <person name="Ezra D."/>
            <person name="Gonzalez J."/>
            <person name="Henrissat B."/>
            <person name="Kuo A."/>
            <person name="Liang C."/>
            <person name="Lipzen A."/>
            <person name="Lutzoni F."/>
            <person name="Magnuson J."/>
            <person name="Mondo S."/>
            <person name="Nolan M."/>
            <person name="Ohm R."/>
            <person name="Pangilinan J."/>
            <person name="Park H.-J."/>
            <person name="Ramirez L."/>
            <person name="Alfaro M."/>
            <person name="Sun H."/>
            <person name="Tritt A."/>
            <person name="Yoshinaga Y."/>
            <person name="Zwiers L.-H."/>
            <person name="Turgeon B."/>
            <person name="Goodwin S."/>
            <person name="Spatafora J."/>
            <person name="Crous P."/>
            <person name="Grigoriev I."/>
        </authorList>
    </citation>
    <scope>NUCLEOTIDE SEQUENCE</scope>
    <source>
        <strain evidence="2">CBS 627.86</strain>
    </source>
</reference>
<protein>
    <submittedName>
        <fullName evidence="2">Uncharacterized protein</fullName>
    </submittedName>
</protein>
<sequence length="610" mass="69922">MSESDLDSRLFPPPAEGPQTNICSPGPAPPVDKREYVIVYFMARVDAFAAEWGPLLAGGDFKWLEAAKVWMSKNELVIQEAAKKRLVWSRKLMESSNGQLDFGETVHSRENVNIVRRAAFVDVSNRSNNSRKRPLYSVEDDESDLADDNYEDLYQISKKFAAHSLEPPKKRFRLTRGAYRHKEHKDEQEHSNIRNEKADRPKANDALGATPFWASPGALAPKQTRPINLIPVINELVPYQLCASGRKHPTYTRILCYNEYTDDFEFITYTHQVDWHNQQSVDALLKWREELYCSDADWMWSQNIHRMKEGQSSTDKDEVEDDNGKHLDTARIHLILRLSTRSFPVEEGERALWWKDAIEDEREASYNVWNNPLRYEDAAAANALLNAAIIPPVGYQGPLYGLKKGGKAEALLTKVEHKQIQMSEEAQKIITREHDNAWEQYNRLFMCRNKPQIPICSYSLKDKTLLRTTWDDWCQSLRASMTLVIVNGLTDIREAQMIKLSMDKIKALKEAEENMPENLDPRKPHQRGMSPNLGFLQEPIRALCRALAPGMIGDTPWWASRRERGTREPEDLTDLTLGPQSTTIDAIMEKAETERTANEIIKDAQAVASR</sequence>
<name>A0A6A5YWX0_9PLEO</name>
<gene>
    <name evidence="2" type="ORF">BDV96DRAFT_603695</name>
</gene>
<dbReference type="AlphaFoldDB" id="A0A6A5YWX0"/>
<organism evidence="2 3">
    <name type="scientific">Lophiotrema nucula</name>
    <dbReference type="NCBI Taxonomy" id="690887"/>
    <lineage>
        <taxon>Eukaryota</taxon>
        <taxon>Fungi</taxon>
        <taxon>Dikarya</taxon>
        <taxon>Ascomycota</taxon>
        <taxon>Pezizomycotina</taxon>
        <taxon>Dothideomycetes</taxon>
        <taxon>Pleosporomycetidae</taxon>
        <taxon>Pleosporales</taxon>
        <taxon>Lophiotremataceae</taxon>
        <taxon>Lophiotrema</taxon>
    </lineage>
</organism>
<dbReference type="Proteomes" id="UP000799770">
    <property type="component" value="Unassembled WGS sequence"/>
</dbReference>
<accession>A0A6A5YWX0</accession>
<proteinExistence type="predicted"/>
<evidence type="ECO:0000256" key="1">
    <source>
        <dbReference type="SAM" id="MobiDB-lite"/>
    </source>
</evidence>
<feature type="region of interest" description="Disordered" evidence="1">
    <location>
        <begin position="1"/>
        <end position="28"/>
    </location>
</feature>
<dbReference type="EMBL" id="ML977337">
    <property type="protein sequence ID" value="KAF2110608.1"/>
    <property type="molecule type" value="Genomic_DNA"/>
</dbReference>